<reference evidence="9" key="2">
    <citation type="submission" date="2021-04" db="EMBL/GenBank/DDBJ databases">
        <authorList>
            <person name="Gilroy R."/>
        </authorList>
    </citation>
    <scope>NUCLEOTIDE SEQUENCE</scope>
    <source>
        <strain evidence="9">CHK188-5543</strain>
    </source>
</reference>
<feature type="transmembrane region" description="Helical" evidence="8">
    <location>
        <begin position="284"/>
        <end position="307"/>
    </location>
</feature>
<comment type="subcellular location">
    <subcellularLocation>
        <location evidence="1">Cell membrane</location>
        <topology evidence="1">Multi-pass membrane protein</topology>
    </subcellularLocation>
</comment>
<feature type="transmembrane region" description="Helical" evidence="8">
    <location>
        <begin position="6"/>
        <end position="23"/>
    </location>
</feature>
<dbReference type="Pfam" id="PF03547">
    <property type="entry name" value="Mem_trans"/>
    <property type="match status" value="2"/>
</dbReference>
<comment type="caution">
    <text evidence="9">The sequence shown here is derived from an EMBL/GenBank/DDBJ whole genome shotgun (WGS) entry which is preliminary data.</text>
</comment>
<dbReference type="PANTHER" id="PTHR36838:SF1">
    <property type="entry name" value="SLR1864 PROTEIN"/>
    <property type="match status" value="1"/>
</dbReference>
<dbReference type="AlphaFoldDB" id="A0A9D1WP40"/>
<keyword evidence="6 8" id="KW-1133">Transmembrane helix</keyword>
<dbReference type="PANTHER" id="PTHR36838">
    <property type="entry name" value="AUXIN EFFLUX CARRIER FAMILY PROTEIN"/>
    <property type="match status" value="1"/>
</dbReference>
<keyword evidence="7 8" id="KW-0472">Membrane</keyword>
<feature type="transmembrane region" description="Helical" evidence="8">
    <location>
        <begin position="189"/>
        <end position="209"/>
    </location>
</feature>
<evidence type="ECO:0000256" key="8">
    <source>
        <dbReference type="SAM" id="Phobius"/>
    </source>
</evidence>
<evidence type="ECO:0000256" key="6">
    <source>
        <dbReference type="ARBA" id="ARBA00022989"/>
    </source>
</evidence>
<gene>
    <name evidence="9" type="ORF">H9736_00190</name>
</gene>
<dbReference type="InterPro" id="IPR038770">
    <property type="entry name" value="Na+/solute_symporter_sf"/>
</dbReference>
<keyword evidence="4" id="KW-1003">Cell membrane</keyword>
<feature type="transmembrane region" description="Helical" evidence="8">
    <location>
        <begin position="159"/>
        <end position="177"/>
    </location>
</feature>
<dbReference type="GO" id="GO:0005886">
    <property type="term" value="C:plasma membrane"/>
    <property type="evidence" value="ECO:0007669"/>
    <property type="project" value="UniProtKB-SubCell"/>
</dbReference>
<keyword evidence="5 8" id="KW-0812">Transmembrane</keyword>
<dbReference type="GO" id="GO:0055085">
    <property type="term" value="P:transmembrane transport"/>
    <property type="evidence" value="ECO:0007669"/>
    <property type="project" value="InterPro"/>
</dbReference>
<evidence type="ECO:0000256" key="5">
    <source>
        <dbReference type="ARBA" id="ARBA00022692"/>
    </source>
</evidence>
<evidence type="ECO:0000256" key="1">
    <source>
        <dbReference type="ARBA" id="ARBA00004651"/>
    </source>
</evidence>
<proteinExistence type="inferred from homology"/>
<feature type="transmembrane region" description="Helical" evidence="8">
    <location>
        <begin position="250"/>
        <end position="272"/>
    </location>
</feature>
<dbReference type="EMBL" id="DXES01000004">
    <property type="protein sequence ID" value="HIX64644.1"/>
    <property type="molecule type" value="Genomic_DNA"/>
</dbReference>
<evidence type="ECO:0000313" key="9">
    <source>
        <dbReference type="EMBL" id="HIX64644.1"/>
    </source>
</evidence>
<feature type="transmembrane region" description="Helical" evidence="8">
    <location>
        <begin position="98"/>
        <end position="114"/>
    </location>
</feature>
<sequence>MLTILLNIMGKIAILVALGYFLRKKEIINQQLQDGLTSFMMKVALPANVLTSANNVFSLELSRNLLIVVAVAVCYYVAALVFTRAVGRLLPLSEKRRTLFSLMAVFANTAFIGFPLAEELMGSEGLLYAVVFNMVWILFFFTIGVAMISGQKKFQLKSIFQVPVSVASIIAILLYVSPFRFPYFIQDTLSTLGNMVVPLSMLLIGCSLVQVRLGQILLDPYSYFISALRLAVFPLIVLGALWLIPGVPNLVALTCCLAACLPSASLCVVFAQQYNCEPAYASRAVVQGMLLMIGTVPLFMSLAIAAFPM</sequence>
<name>A0A9D1WP40_9FIRM</name>
<feature type="transmembrane region" description="Helical" evidence="8">
    <location>
        <begin position="126"/>
        <end position="147"/>
    </location>
</feature>
<keyword evidence="3" id="KW-0813">Transport</keyword>
<organism evidence="9 10">
    <name type="scientific">Candidatus Anaerotruncus excrementipullorum</name>
    <dbReference type="NCBI Taxonomy" id="2838465"/>
    <lineage>
        <taxon>Bacteria</taxon>
        <taxon>Bacillati</taxon>
        <taxon>Bacillota</taxon>
        <taxon>Clostridia</taxon>
        <taxon>Eubacteriales</taxon>
        <taxon>Oscillospiraceae</taxon>
        <taxon>Anaerotruncus</taxon>
    </lineage>
</organism>
<protein>
    <submittedName>
        <fullName evidence="9">AEC family transporter</fullName>
    </submittedName>
</protein>
<reference evidence="9" key="1">
    <citation type="journal article" date="2021" name="PeerJ">
        <title>Extensive microbial diversity within the chicken gut microbiome revealed by metagenomics and culture.</title>
        <authorList>
            <person name="Gilroy R."/>
            <person name="Ravi A."/>
            <person name="Getino M."/>
            <person name="Pursley I."/>
            <person name="Horton D.L."/>
            <person name="Alikhan N.F."/>
            <person name="Baker D."/>
            <person name="Gharbi K."/>
            <person name="Hall N."/>
            <person name="Watson M."/>
            <person name="Adriaenssens E.M."/>
            <person name="Foster-Nyarko E."/>
            <person name="Jarju S."/>
            <person name="Secka A."/>
            <person name="Antonio M."/>
            <person name="Oren A."/>
            <person name="Chaudhuri R.R."/>
            <person name="La Ragione R."/>
            <person name="Hildebrand F."/>
            <person name="Pallen M.J."/>
        </authorList>
    </citation>
    <scope>NUCLEOTIDE SEQUENCE</scope>
    <source>
        <strain evidence="9">CHK188-5543</strain>
    </source>
</reference>
<comment type="similarity">
    <text evidence="2">Belongs to the auxin efflux carrier (TC 2.A.69) family.</text>
</comment>
<feature type="transmembrane region" description="Helical" evidence="8">
    <location>
        <begin position="221"/>
        <end position="244"/>
    </location>
</feature>
<dbReference type="Proteomes" id="UP000886800">
    <property type="component" value="Unassembled WGS sequence"/>
</dbReference>
<evidence type="ECO:0000256" key="7">
    <source>
        <dbReference type="ARBA" id="ARBA00023136"/>
    </source>
</evidence>
<evidence type="ECO:0000256" key="2">
    <source>
        <dbReference type="ARBA" id="ARBA00010145"/>
    </source>
</evidence>
<feature type="transmembrane region" description="Helical" evidence="8">
    <location>
        <begin position="35"/>
        <end position="53"/>
    </location>
</feature>
<dbReference type="Gene3D" id="1.20.1530.20">
    <property type="match status" value="1"/>
</dbReference>
<feature type="transmembrane region" description="Helical" evidence="8">
    <location>
        <begin position="65"/>
        <end position="86"/>
    </location>
</feature>
<evidence type="ECO:0000313" key="10">
    <source>
        <dbReference type="Proteomes" id="UP000886800"/>
    </source>
</evidence>
<accession>A0A9D1WP40</accession>
<evidence type="ECO:0000256" key="4">
    <source>
        <dbReference type="ARBA" id="ARBA00022475"/>
    </source>
</evidence>
<evidence type="ECO:0000256" key="3">
    <source>
        <dbReference type="ARBA" id="ARBA00022448"/>
    </source>
</evidence>
<dbReference type="InterPro" id="IPR004776">
    <property type="entry name" value="Mem_transp_PIN-like"/>
</dbReference>